<gene>
    <name evidence="3" type="ordered locus">FraEuI1c_0653</name>
</gene>
<dbReference type="eggNOG" id="COG2919">
    <property type="taxonomic scope" value="Bacteria"/>
</dbReference>
<evidence type="ECO:0000256" key="1">
    <source>
        <dbReference type="SAM" id="Coils"/>
    </source>
</evidence>
<sequence precursor="true">MPRLPRRTTLTTRATLLAVVICVLVLTLAYPLRLYLQQQAENAALAKQNAAAQARVDALKAEVGKYGDDAWVQDEARRRLHYVLPGEKTYVMPVAPSPSPAAGNGRGRSRPDEAWYSQLWSQTVP</sequence>
<evidence type="ECO:0000313" key="3">
    <source>
        <dbReference type="EMBL" id="ADP78731.1"/>
    </source>
</evidence>
<keyword evidence="1" id="KW-0175">Coiled coil</keyword>
<feature type="region of interest" description="Disordered" evidence="2">
    <location>
        <begin position="94"/>
        <end position="125"/>
    </location>
</feature>
<dbReference type="HOGENOM" id="CLU_085342_3_1_11"/>
<dbReference type="OrthoDB" id="5187715at2"/>
<dbReference type="InParanoid" id="E3JCN5"/>
<dbReference type="EMBL" id="CP002299">
    <property type="protein sequence ID" value="ADP78731.1"/>
    <property type="molecule type" value="Genomic_DNA"/>
</dbReference>
<name>E3JCN5_PSEI1</name>
<dbReference type="KEGG" id="fri:FraEuI1c_0653"/>
<organism evidence="3 4">
    <name type="scientific">Pseudofrankia inefficax (strain DSM 45817 / CECT 9037 / DDB 130130 / EuI1c)</name>
    <name type="common">Frankia inefficax</name>
    <dbReference type="NCBI Taxonomy" id="298654"/>
    <lineage>
        <taxon>Bacteria</taxon>
        <taxon>Bacillati</taxon>
        <taxon>Actinomycetota</taxon>
        <taxon>Actinomycetes</taxon>
        <taxon>Frankiales</taxon>
        <taxon>Frankiaceae</taxon>
        <taxon>Pseudofrankia</taxon>
    </lineage>
</organism>
<accession>E3JCN5</accession>
<dbReference type="Pfam" id="PF04977">
    <property type="entry name" value="DivIC"/>
    <property type="match status" value="1"/>
</dbReference>
<keyword evidence="4" id="KW-1185">Reference proteome</keyword>
<dbReference type="InterPro" id="IPR007060">
    <property type="entry name" value="FtsL/DivIC"/>
</dbReference>
<protein>
    <submittedName>
        <fullName evidence="3">Septum formation initiator</fullName>
    </submittedName>
</protein>
<dbReference type="STRING" id="298654.FraEuI1c_0653"/>
<reference evidence="3 4" key="1">
    <citation type="submission" date="2010-10" db="EMBL/GenBank/DDBJ databases">
        <title>Complete sequence of Frankia sp. EuI1c.</title>
        <authorList>
            <consortium name="US DOE Joint Genome Institute"/>
            <person name="Lucas S."/>
            <person name="Copeland A."/>
            <person name="Lapidus A."/>
            <person name="Cheng J.-F."/>
            <person name="Bruce D."/>
            <person name="Goodwin L."/>
            <person name="Pitluck S."/>
            <person name="Chertkov O."/>
            <person name="Detter J.C."/>
            <person name="Han C."/>
            <person name="Tapia R."/>
            <person name="Land M."/>
            <person name="Hauser L."/>
            <person name="Jeffries C."/>
            <person name="Kyrpides N."/>
            <person name="Ivanova N."/>
            <person name="Mikhailova N."/>
            <person name="Beauchemin N."/>
            <person name="Sen A."/>
            <person name="Sur S.A."/>
            <person name="Gtari M."/>
            <person name="Wall L."/>
            <person name="Tisa L."/>
            <person name="Woyke T."/>
        </authorList>
    </citation>
    <scope>NUCLEOTIDE SEQUENCE [LARGE SCALE GENOMIC DNA]</scope>
    <source>
        <strain evidence="4">DSM 45817 / CECT 9037 / EuI1c</strain>
    </source>
</reference>
<proteinExistence type="predicted"/>
<evidence type="ECO:0000256" key="2">
    <source>
        <dbReference type="SAM" id="MobiDB-lite"/>
    </source>
</evidence>
<evidence type="ECO:0000313" key="4">
    <source>
        <dbReference type="Proteomes" id="UP000002484"/>
    </source>
</evidence>
<feature type="coiled-coil region" evidence="1">
    <location>
        <begin position="35"/>
        <end position="62"/>
    </location>
</feature>
<dbReference type="Proteomes" id="UP000002484">
    <property type="component" value="Chromosome"/>
</dbReference>
<dbReference type="AlphaFoldDB" id="E3JCN5"/>
<dbReference type="RefSeq" id="WP_013421853.1">
    <property type="nucleotide sequence ID" value="NC_014666.1"/>
</dbReference>